<feature type="transmembrane region" description="Helical" evidence="2">
    <location>
        <begin position="49"/>
        <end position="70"/>
    </location>
</feature>
<evidence type="ECO:0000313" key="4">
    <source>
        <dbReference type="EMBL" id="OZG53216.1"/>
    </source>
</evidence>
<feature type="compositionally biased region" description="Low complexity" evidence="1">
    <location>
        <begin position="619"/>
        <end position="633"/>
    </location>
</feature>
<dbReference type="EMBL" id="MWWR01000002">
    <property type="protein sequence ID" value="OZG53216.1"/>
    <property type="molecule type" value="Genomic_DNA"/>
</dbReference>
<protein>
    <submittedName>
        <fullName evidence="4">Serine/threonine protein kinase</fullName>
    </submittedName>
</protein>
<keyword evidence="2" id="KW-0812">Transmembrane</keyword>
<dbReference type="Gene3D" id="3.30.10.20">
    <property type="match status" value="1"/>
</dbReference>
<dbReference type="Pfam" id="PF03793">
    <property type="entry name" value="PASTA"/>
    <property type="match status" value="1"/>
</dbReference>
<reference evidence="4 5" key="1">
    <citation type="journal article" date="2017" name="BMC Genomics">
        <title>Comparative genomic and phylogenomic analyses of the Bifidobacteriaceae family.</title>
        <authorList>
            <person name="Lugli G.A."/>
            <person name="Milani C."/>
            <person name="Turroni F."/>
            <person name="Duranti S."/>
            <person name="Mancabelli L."/>
            <person name="Mangifesta M."/>
            <person name="Ferrario C."/>
            <person name="Modesto M."/>
            <person name="Mattarelli P."/>
            <person name="Jiri K."/>
            <person name="van Sinderen D."/>
            <person name="Ventura M."/>
        </authorList>
    </citation>
    <scope>NUCLEOTIDE SEQUENCE [LARGE SCALE GENOMIC DNA]</scope>
    <source>
        <strain evidence="4 5">DSM 24742</strain>
    </source>
</reference>
<dbReference type="AlphaFoldDB" id="A0A261F2R9"/>
<sequence>MTQPAQMAQPAQTMPTAPMNPAESGTTMGAAATAAASAVGAGGHKTRRIVAAILVVVLVLVAGTATFLGMRGMLPWQSVPVPSLDQLAGKQGATVDSLTADQVEQELRSEGFQTTRSQQYSGKSAGAFLAFSNVSEGQQLRHGGLIDIVESLGPGVPSGTVGTQAADSKQTLAGMNVPVTYRAVVTSVPGSSFSSAGTDSGSTGTDAGSTDPSAATPGTVVATYPADGQPVTDTDKGITVAVATQSDTGIPVDYYGQDPDAVEADLESRGYTVTRKAKFGTKANVGKVVASDPALGTAAAAGTSVTLYYGVDSQTVATDRDKALASSDPARAIYANTMKAAGLYCKTDGSGCITLTQACPDSDYCFLTSSQLDPDSNYGYPIGLDPCYIAQGTCMGDLKATGAGTDKAASWDDSPLLFGDTGTFELVSSRQIAYGYCGTDGDWKYWKRETMSGGDSWQVCVNGQVQDYHSLADGQNADTVDDPGYQMDDAWYVYVPVGADIKAVEDMGYFDTDAMSQAASQGEPDSDTPYLIARDPSLYTDQQRRQYKHDVFPDLASVDMTTNVNPSIAFLGNHARYAVKPAPSAQSAYYLVENPTDPNNLASFPQIPDDQIGDPSVPDSKSSDQQQADQAAAERQTAFEAIAGTYNYQFPYFTFTSEIPSGVGGADCGTTTLTLNSDGSYSESFTVYSQPCDPGANYTGTITDIQKVDDQTYDVTFSGPSDASVKSAISQGQKGQVWLTGRKVTEAPVCTADQWNQMEAGQGNLTCNQVSDITDDSGLLEKTVLVPDVSDLNKDLTGPNYFYVYLRQ</sequence>
<dbReference type="InterPro" id="IPR005543">
    <property type="entry name" value="PASTA_dom"/>
</dbReference>
<keyword evidence="4" id="KW-0418">Kinase</keyword>
<comment type="caution">
    <text evidence="4">The sequence shown here is derived from an EMBL/GenBank/DDBJ whole genome shotgun (WGS) entry which is preliminary data.</text>
</comment>
<dbReference type="Proteomes" id="UP000216725">
    <property type="component" value="Unassembled WGS sequence"/>
</dbReference>
<feature type="region of interest" description="Disordered" evidence="1">
    <location>
        <begin position="600"/>
        <end position="634"/>
    </location>
</feature>
<keyword evidence="2" id="KW-1133">Transmembrane helix</keyword>
<feature type="compositionally biased region" description="Low complexity" evidence="1">
    <location>
        <begin position="190"/>
        <end position="213"/>
    </location>
</feature>
<evidence type="ECO:0000313" key="5">
    <source>
        <dbReference type="Proteomes" id="UP000216725"/>
    </source>
</evidence>
<feature type="region of interest" description="Disordered" evidence="1">
    <location>
        <begin position="1"/>
        <end position="26"/>
    </location>
</feature>
<dbReference type="PROSITE" id="PS51178">
    <property type="entry name" value="PASTA"/>
    <property type="match status" value="1"/>
</dbReference>
<dbReference type="GO" id="GO:0004674">
    <property type="term" value="F:protein serine/threonine kinase activity"/>
    <property type="evidence" value="ECO:0007669"/>
    <property type="project" value="UniProtKB-KW"/>
</dbReference>
<keyword evidence="2" id="KW-0472">Membrane</keyword>
<keyword evidence="4" id="KW-0723">Serine/threonine-protein kinase</keyword>
<accession>A0A261F2R9</accession>
<feature type="domain" description="PASTA" evidence="3">
    <location>
        <begin position="249"/>
        <end position="311"/>
    </location>
</feature>
<evidence type="ECO:0000259" key="3">
    <source>
        <dbReference type="PROSITE" id="PS51178"/>
    </source>
</evidence>
<evidence type="ECO:0000256" key="1">
    <source>
        <dbReference type="SAM" id="MobiDB-lite"/>
    </source>
</evidence>
<gene>
    <name evidence="4" type="ORF">PSRA_0023</name>
</gene>
<keyword evidence="4" id="KW-0808">Transferase</keyword>
<evidence type="ECO:0000256" key="2">
    <source>
        <dbReference type="SAM" id="Phobius"/>
    </source>
</evidence>
<feature type="region of interest" description="Disordered" evidence="1">
    <location>
        <begin position="190"/>
        <end position="218"/>
    </location>
</feature>
<keyword evidence="5" id="KW-1185">Reference proteome</keyword>
<proteinExistence type="predicted"/>
<organism evidence="4 5">
    <name type="scientific">Pseudoscardovia radai</name>
    <dbReference type="NCBI Taxonomy" id="987066"/>
    <lineage>
        <taxon>Bacteria</taxon>
        <taxon>Bacillati</taxon>
        <taxon>Actinomycetota</taxon>
        <taxon>Actinomycetes</taxon>
        <taxon>Bifidobacteriales</taxon>
        <taxon>Bifidobacteriaceae</taxon>
        <taxon>Pseudoscardovia</taxon>
    </lineage>
</organism>
<name>A0A261F2R9_9BIFI</name>